<dbReference type="Gene3D" id="3.40.50.10540">
    <property type="entry name" value="Crotonobetainyl-coa:carnitine coa-transferase, domain 1"/>
    <property type="match status" value="1"/>
</dbReference>
<dbReference type="InterPro" id="IPR050483">
    <property type="entry name" value="CoA-transferase_III_domain"/>
</dbReference>
<name>A0A3L6ZY66_9HYPH</name>
<protein>
    <submittedName>
        <fullName evidence="2">CoA transferase</fullName>
    </submittedName>
</protein>
<evidence type="ECO:0000313" key="2">
    <source>
        <dbReference type="EMBL" id="RLP72857.1"/>
    </source>
</evidence>
<proteinExistence type="predicted"/>
<dbReference type="OrthoDB" id="9806585at2"/>
<gene>
    <name evidence="2" type="ORF">D9R14_21030</name>
</gene>
<dbReference type="Pfam" id="PF02515">
    <property type="entry name" value="CoA_transf_3"/>
    <property type="match status" value="1"/>
</dbReference>
<dbReference type="PANTHER" id="PTHR48207">
    <property type="entry name" value="SUCCINATE--HYDROXYMETHYLGLUTARATE COA-TRANSFERASE"/>
    <property type="match status" value="1"/>
</dbReference>
<dbReference type="Proteomes" id="UP000269692">
    <property type="component" value="Unassembled WGS sequence"/>
</dbReference>
<dbReference type="AlphaFoldDB" id="A0A3L6ZY66"/>
<evidence type="ECO:0000256" key="1">
    <source>
        <dbReference type="ARBA" id="ARBA00022679"/>
    </source>
</evidence>
<organism evidence="2 3">
    <name type="scientific">Xanthobacter tagetidis</name>
    <dbReference type="NCBI Taxonomy" id="60216"/>
    <lineage>
        <taxon>Bacteria</taxon>
        <taxon>Pseudomonadati</taxon>
        <taxon>Pseudomonadota</taxon>
        <taxon>Alphaproteobacteria</taxon>
        <taxon>Hyphomicrobiales</taxon>
        <taxon>Xanthobacteraceae</taxon>
        <taxon>Xanthobacter</taxon>
    </lineage>
</organism>
<comment type="caution">
    <text evidence="2">The sequence shown here is derived from an EMBL/GenBank/DDBJ whole genome shotgun (WGS) entry which is preliminary data.</text>
</comment>
<dbReference type="EMBL" id="RCTF01000024">
    <property type="protein sequence ID" value="RLP72857.1"/>
    <property type="molecule type" value="Genomic_DNA"/>
</dbReference>
<evidence type="ECO:0000313" key="3">
    <source>
        <dbReference type="Proteomes" id="UP000269692"/>
    </source>
</evidence>
<dbReference type="InterPro" id="IPR003673">
    <property type="entry name" value="CoA-Trfase_fam_III"/>
</dbReference>
<dbReference type="InterPro" id="IPR044855">
    <property type="entry name" value="CoA-Trfase_III_dom3_sf"/>
</dbReference>
<reference evidence="2 3" key="1">
    <citation type="submission" date="2018-10" db="EMBL/GenBank/DDBJ databases">
        <title>Xanthobacter tagetidis genome sequencing and assembly.</title>
        <authorList>
            <person name="Maclea K.S."/>
            <person name="Goen A.E."/>
            <person name="Fatima S.A."/>
        </authorList>
    </citation>
    <scope>NUCLEOTIDE SEQUENCE [LARGE SCALE GENOMIC DNA]</scope>
    <source>
        <strain evidence="2 3">ATCC 700314</strain>
    </source>
</reference>
<dbReference type="GO" id="GO:0008410">
    <property type="term" value="F:CoA-transferase activity"/>
    <property type="evidence" value="ECO:0007669"/>
    <property type="project" value="TreeGrafter"/>
</dbReference>
<dbReference type="SUPFAM" id="SSF89796">
    <property type="entry name" value="CoA-transferase family III (CaiB/BaiF)"/>
    <property type="match status" value="1"/>
</dbReference>
<dbReference type="PANTHER" id="PTHR48207:SF3">
    <property type="entry name" value="SUCCINATE--HYDROXYMETHYLGLUTARATE COA-TRANSFERASE"/>
    <property type="match status" value="1"/>
</dbReference>
<keyword evidence="1 2" id="KW-0808">Transferase</keyword>
<dbReference type="InterPro" id="IPR023606">
    <property type="entry name" value="CoA-Trfase_III_dom_1_sf"/>
</dbReference>
<accession>A0A3L6ZY66</accession>
<sequence length="389" mass="40944">MRVLDLTRALAGPFCTMILGDLGADVIKVEPAPAGDMSRAWGPFDHGESVYYLSANRNKRAIGVEFRSEAGRQLLRRMALASDVVIENFKPGTLKAMGLDPEALKAEKPDLIVASISGFGPDGPLGDRPGFDQIAQGYAGFMSITGMPGSAPTRVGTAIGDLTAGMWTVIGVLAAWIERGRTGRGQTVETSLLASLVGLLSVQGQRYLSVGEIPGPAGSAHPVIAPYGVFRAGDGDLNIGAATQEMWLRLCDIIGAPELKSDARFLDNAGRMANRGALEDLIEAKLAAGSRHHWTEQLVAAGIPAGPINDLEGVFAEPQVAHARLVETVQHPDVGPLRQVVSPVGLGALAGSCVRRPPPRFGEHTDEVLRDCGLTDAEIAGLRDLKAIA</sequence>
<dbReference type="Gene3D" id="3.30.1540.10">
    <property type="entry name" value="formyl-coa transferase, domain 3"/>
    <property type="match status" value="1"/>
</dbReference>
<keyword evidence="3" id="KW-1185">Reference proteome</keyword>